<keyword evidence="1" id="KW-0175">Coiled coil</keyword>
<proteinExistence type="predicted"/>
<dbReference type="Proteomes" id="UP000230292">
    <property type="component" value="Unassembled WGS sequence"/>
</dbReference>
<protein>
    <submittedName>
        <fullName evidence="3">Uncharacterized protein</fullName>
    </submittedName>
</protein>
<evidence type="ECO:0000313" key="3">
    <source>
        <dbReference type="EMBL" id="PIW36941.1"/>
    </source>
</evidence>
<evidence type="ECO:0000256" key="2">
    <source>
        <dbReference type="SAM" id="MobiDB-lite"/>
    </source>
</evidence>
<feature type="coiled-coil region" evidence="1">
    <location>
        <begin position="61"/>
        <end position="123"/>
    </location>
</feature>
<reference evidence="3 4" key="1">
    <citation type="submission" date="2017-09" db="EMBL/GenBank/DDBJ databases">
        <title>Depth-based differentiation of microbial function through sediment-hosted aquifers and enrichment of novel symbionts in the deep terrestrial subsurface.</title>
        <authorList>
            <person name="Probst A.J."/>
            <person name="Ladd B."/>
            <person name="Jarett J.K."/>
            <person name="Geller-Mcgrath D.E."/>
            <person name="Sieber C.M."/>
            <person name="Emerson J.B."/>
            <person name="Anantharaman K."/>
            <person name="Thomas B.C."/>
            <person name="Malmstrom R."/>
            <person name="Stieglmeier M."/>
            <person name="Klingl A."/>
            <person name="Woyke T."/>
            <person name="Ryan C.M."/>
            <person name="Banfield J.F."/>
        </authorList>
    </citation>
    <scope>NUCLEOTIDE SEQUENCE [LARGE SCALE GENOMIC DNA]</scope>
    <source>
        <strain evidence="3">CG15_BIG_FIL_POST_REV_8_21_14_020_45_12</strain>
    </source>
</reference>
<dbReference type="AlphaFoldDB" id="A0A2M7H3Z2"/>
<dbReference type="EMBL" id="PFGC01000037">
    <property type="protein sequence ID" value="PIW36941.1"/>
    <property type="molecule type" value="Genomic_DNA"/>
</dbReference>
<comment type="caution">
    <text evidence="3">The sequence shown here is derived from an EMBL/GenBank/DDBJ whole genome shotgun (WGS) entry which is preliminary data.</text>
</comment>
<feature type="compositionally biased region" description="Basic and acidic residues" evidence="2">
    <location>
        <begin position="1"/>
        <end position="11"/>
    </location>
</feature>
<sequence>MQGGAGRERTRPMIKPLGQPKSSREPRPMPGARLQVAPELAQSEATPRRNESWSEFHDEARDRLLSLRQDLERRLSTLTAEGRDTRSTMQRLHDMWQRAKEWMELARNQAKELRGTIAHVEQMVARLDASDEDYVRNQLLPYIQGLARSSREKFLIEPSPDVGVVMSPDFQLPGFTESDWDFFRKSEIEAGQRELQISAERADFDRRGDAVVGFDQAVDHFISGDPAATKPPVLQVEAEHEDAHAGELDAKAQESIKANQFLRDVSDLFQTNPEKAEAALRSIIDHPISIHGKEYQVAGVLCRGGVGIALHVFDARTSQEFVMKVTAPGKRSRMSVHKGGF</sequence>
<organism evidence="3 4">
    <name type="scientific">Candidatus Kerfeldbacteria bacterium CG15_BIG_FIL_POST_REV_8_21_14_020_45_12</name>
    <dbReference type="NCBI Taxonomy" id="2014247"/>
    <lineage>
        <taxon>Bacteria</taxon>
        <taxon>Candidatus Kerfeldiibacteriota</taxon>
    </lineage>
</organism>
<feature type="non-terminal residue" evidence="3">
    <location>
        <position position="341"/>
    </location>
</feature>
<gene>
    <name evidence="3" type="ORF">COW24_03210</name>
</gene>
<evidence type="ECO:0000313" key="4">
    <source>
        <dbReference type="Proteomes" id="UP000230292"/>
    </source>
</evidence>
<accession>A0A2M7H3Z2</accession>
<evidence type="ECO:0000256" key="1">
    <source>
        <dbReference type="SAM" id="Coils"/>
    </source>
</evidence>
<feature type="region of interest" description="Disordered" evidence="2">
    <location>
        <begin position="1"/>
        <end position="54"/>
    </location>
</feature>
<name>A0A2M7H3Z2_9BACT</name>